<feature type="compositionally biased region" description="Pro residues" evidence="1">
    <location>
        <begin position="56"/>
        <end position="65"/>
    </location>
</feature>
<sequence length="126" mass="14041">MGLFEDSNAIAHMGAGLYRQEGTTDFFSPGHETLFNRTKRLTPLYCTQCQKEGTPSPGPTKPPKGPRLREHIERVSSKLPPQARDHEEVRSAGRRSSDRPDTGLSISTSVPNGYTIRHEDHKGSFH</sequence>
<feature type="compositionally biased region" description="Basic and acidic residues" evidence="1">
    <location>
        <begin position="116"/>
        <end position="126"/>
    </location>
</feature>
<feature type="region of interest" description="Disordered" evidence="1">
    <location>
        <begin position="48"/>
        <end position="126"/>
    </location>
</feature>
<proteinExistence type="predicted"/>
<evidence type="ECO:0000313" key="3">
    <source>
        <dbReference type="WBParaSite" id="L893_g10590.t1"/>
    </source>
</evidence>
<feature type="compositionally biased region" description="Basic and acidic residues" evidence="1">
    <location>
        <begin position="67"/>
        <end position="76"/>
    </location>
</feature>
<evidence type="ECO:0000256" key="1">
    <source>
        <dbReference type="SAM" id="MobiDB-lite"/>
    </source>
</evidence>
<protein>
    <submittedName>
        <fullName evidence="3">BED-type domain-containing protein</fullName>
    </submittedName>
</protein>
<feature type="compositionally biased region" description="Basic and acidic residues" evidence="1">
    <location>
        <begin position="83"/>
        <end position="101"/>
    </location>
</feature>
<reference evidence="3" key="1">
    <citation type="submission" date="2016-11" db="UniProtKB">
        <authorList>
            <consortium name="WormBaseParasite"/>
        </authorList>
    </citation>
    <scope>IDENTIFICATION</scope>
</reference>
<dbReference type="Proteomes" id="UP000095287">
    <property type="component" value="Unplaced"/>
</dbReference>
<dbReference type="WBParaSite" id="L893_g10590.t1">
    <property type="protein sequence ID" value="L893_g10590.t1"/>
    <property type="gene ID" value="L893_g10590"/>
</dbReference>
<accession>A0A1I7XXH3</accession>
<name>A0A1I7XXH3_9BILA</name>
<dbReference type="AlphaFoldDB" id="A0A1I7XXH3"/>
<keyword evidence="2" id="KW-1185">Reference proteome</keyword>
<evidence type="ECO:0000313" key="2">
    <source>
        <dbReference type="Proteomes" id="UP000095287"/>
    </source>
</evidence>
<organism evidence="2 3">
    <name type="scientific">Steinernema glaseri</name>
    <dbReference type="NCBI Taxonomy" id="37863"/>
    <lineage>
        <taxon>Eukaryota</taxon>
        <taxon>Metazoa</taxon>
        <taxon>Ecdysozoa</taxon>
        <taxon>Nematoda</taxon>
        <taxon>Chromadorea</taxon>
        <taxon>Rhabditida</taxon>
        <taxon>Tylenchina</taxon>
        <taxon>Panagrolaimomorpha</taxon>
        <taxon>Strongyloidoidea</taxon>
        <taxon>Steinernematidae</taxon>
        <taxon>Steinernema</taxon>
    </lineage>
</organism>